<evidence type="ECO:0000313" key="2">
    <source>
        <dbReference type="Proteomes" id="UP001642487"/>
    </source>
</evidence>
<dbReference type="EMBL" id="OZ021738">
    <property type="protein sequence ID" value="CAK9320560.1"/>
    <property type="molecule type" value="Genomic_DNA"/>
</dbReference>
<accession>A0ABP0YLS6</accession>
<reference evidence="1 2" key="1">
    <citation type="submission" date="2024-03" db="EMBL/GenBank/DDBJ databases">
        <authorList>
            <person name="Gkanogiannis A."/>
            <person name="Becerra Lopez-Lavalle L."/>
        </authorList>
    </citation>
    <scope>NUCLEOTIDE SEQUENCE [LARGE SCALE GENOMIC DNA]</scope>
</reference>
<dbReference type="Proteomes" id="UP001642487">
    <property type="component" value="Chromosome 4"/>
</dbReference>
<sequence>MSFCHVYSYLTPWTTFFQQIANPLARPCRTSIRKGTRKEAIYMDLPPAIGVQNKTSKGNFVRELEKRCRLASTSTIFL</sequence>
<protein>
    <submittedName>
        <fullName evidence="1">Uncharacterized protein</fullName>
    </submittedName>
</protein>
<keyword evidence="2" id="KW-1185">Reference proteome</keyword>
<name>A0ABP0YLS6_9ROSI</name>
<organism evidence="1 2">
    <name type="scientific">Citrullus colocynthis</name>
    <name type="common">colocynth</name>
    <dbReference type="NCBI Taxonomy" id="252529"/>
    <lineage>
        <taxon>Eukaryota</taxon>
        <taxon>Viridiplantae</taxon>
        <taxon>Streptophyta</taxon>
        <taxon>Embryophyta</taxon>
        <taxon>Tracheophyta</taxon>
        <taxon>Spermatophyta</taxon>
        <taxon>Magnoliopsida</taxon>
        <taxon>eudicotyledons</taxon>
        <taxon>Gunneridae</taxon>
        <taxon>Pentapetalae</taxon>
        <taxon>rosids</taxon>
        <taxon>fabids</taxon>
        <taxon>Cucurbitales</taxon>
        <taxon>Cucurbitaceae</taxon>
        <taxon>Benincaseae</taxon>
        <taxon>Citrullus</taxon>
    </lineage>
</organism>
<evidence type="ECO:0000313" key="1">
    <source>
        <dbReference type="EMBL" id="CAK9320560.1"/>
    </source>
</evidence>
<gene>
    <name evidence="1" type="ORF">CITCOLO1_LOCUS12611</name>
</gene>
<proteinExistence type="predicted"/>